<keyword evidence="16" id="KW-1185">Reference proteome</keyword>
<accession>A0A371B7H4</accession>
<feature type="transmembrane region" description="Helical" evidence="13">
    <location>
        <begin position="262"/>
        <end position="282"/>
    </location>
</feature>
<keyword evidence="5" id="KW-1003">Cell membrane</keyword>
<dbReference type="GO" id="GO:0006824">
    <property type="term" value="P:cobalt ion transport"/>
    <property type="evidence" value="ECO:0007669"/>
    <property type="project" value="UniProtKB-KW"/>
</dbReference>
<comment type="similarity">
    <text evidence="13">Belongs to the NiCoT transporter (TC 2.A.52) family.</text>
</comment>
<dbReference type="AlphaFoldDB" id="A0A371B7H4"/>
<proteinExistence type="inferred from homology"/>
<evidence type="ECO:0000256" key="8">
    <source>
        <dbReference type="ARBA" id="ARBA00022989"/>
    </source>
</evidence>
<feature type="transmembrane region" description="Helical" evidence="13">
    <location>
        <begin position="156"/>
        <end position="174"/>
    </location>
</feature>
<feature type="transmembrane region" description="Helical" evidence="13">
    <location>
        <begin position="338"/>
        <end position="360"/>
    </location>
</feature>
<dbReference type="Pfam" id="PF03824">
    <property type="entry name" value="NicO"/>
    <property type="match status" value="1"/>
</dbReference>
<evidence type="ECO:0000256" key="10">
    <source>
        <dbReference type="ARBA" id="ARBA00023112"/>
    </source>
</evidence>
<feature type="transmembrane region" description="Helical" evidence="13">
    <location>
        <begin position="77"/>
        <end position="97"/>
    </location>
</feature>
<dbReference type="GO" id="GO:0015099">
    <property type="term" value="F:nickel cation transmembrane transporter activity"/>
    <property type="evidence" value="ECO:0007669"/>
    <property type="project" value="UniProtKB-UniRule"/>
</dbReference>
<feature type="transmembrane region" description="Helical" evidence="13">
    <location>
        <begin position="118"/>
        <end position="144"/>
    </location>
</feature>
<reference evidence="16" key="1">
    <citation type="submission" date="2018-08" db="EMBL/GenBank/DDBJ databases">
        <authorList>
            <person name="Kim S.-J."/>
            <person name="Jung G.-Y."/>
        </authorList>
    </citation>
    <scope>NUCLEOTIDE SEQUENCE [LARGE SCALE GENOMIC DNA]</scope>
    <source>
        <strain evidence="16">GY_H</strain>
    </source>
</reference>
<dbReference type="RefSeq" id="WP_115515471.1">
    <property type="nucleotide sequence ID" value="NZ_QRGO01000001.1"/>
</dbReference>
<keyword evidence="6" id="KW-0533">Nickel</keyword>
<evidence type="ECO:0000256" key="6">
    <source>
        <dbReference type="ARBA" id="ARBA00022596"/>
    </source>
</evidence>
<keyword evidence="8 13" id="KW-1133">Transmembrane helix</keyword>
<organism evidence="15 16">
    <name type="scientific">Undibacter mobilis</name>
    <dbReference type="NCBI Taxonomy" id="2292256"/>
    <lineage>
        <taxon>Bacteria</taxon>
        <taxon>Pseudomonadati</taxon>
        <taxon>Pseudomonadota</taxon>
        <taxon>Alphaproteobacteria</taxon>
        <taxon>Hyphomicrobiales</taxon>
        <taxon>Nitrobacteraceae</taxon>
        <taxon>Undibacter</taxon>
    </lineage>
</organism>
<dbReference type="InterPro" id="IPR051224">
    <property type="entry name" value="NiCoT_RcnA"/>
</dbReference>
<evidence type="ECO:0000313" key="16">
    <source>
        <dbReference type="Proteomes" id="UP000263993"/>
    </source>
</evidence>
<comment type="caution">
    <text evidence="15">The sequence shown here is derived from an EMBL/GenBank/DDBJ whole genome shotgun (WGS) entry which is preliminary data.</text>
</comment>
<dbReference type="InterPro" id="IPR011541">
    <property type="entry name" value="Ni/Co_transpt_high_affinity"/>
</dbReference>
<comment type="subcellular location">
    <subcellularLocation>
        <location evidence="2 13">Cell membrane</location>
        <topology evidence="2 13">Multi-pass membrane protein</topology>
    </subcellularLocation>
</comment>
<dbReference type="GO" id="GO:0010045">
    <property type="term" value="P:response to nickel cation"/>
    <property type="evidence" value="ECO:0007669"/>
    <property type="project" value="TreeGrafter"/>
</dbReference>
<gene>
    <name evidence="15" type="ORF">DXH78_01865</name>
</gene>
<dbReference type="OrthoDB" id="9812956at2"/>
<keyword evidence="12" id="KW-0170">Cobalt</keyword>
<protein>
    <recommendedName>
        <fullName evidence="13">Nickel/cobalt efflux system</fullName>
    </recommendedName>
</protein>
<evidence type="ECO:0000256" key="4">
    <source>
        <dbReference type="ARBA" id="ARBA00022448"/>
    </source>
</evidence>
<dbReference type="GO" id="GO:0005886">
    <property type="term" value="C:plasma membrane"/>
    <property type="evidence" value="ECO:0007669"/>
    <property type="project" value="UniProtKB-SubCell"/>
</dbReference>
<name>A0A371B7H4_9BRAD</name>
<sequence length="367" mass="38276">MTWFARRSALTQSLLLLAIVLAVAGLIDAASAAPFGASAGPAPQSLDGFTGWILMKQAEFYRMLSGAIRASKADGTAAFGLMGISFAYGIFHAAGPGHGKAVISSYLVANNETWKRGIVLSFISAVLQAVTAVVIVAVAAVLLGATSKVMGDTVRFVEIVSYGLIVLIGLRLVWVKGRAFLKLLVPQQAPQLAHAHAHGHSHGHDHHHDHGHDHDHHHPAHVHSEACSHGHHHDHDDGHAWGHAHAPEPRELTGKHWLRRGLAAVVAVGLRPCSGAIIVLVFALAQGIFWIGIASTFVMGLGTAITVSAIAMLAVAARGVAGKIAASKAGGGLLLLRGLEAAAAVAIVAFGVLLLTGYMVSERMIGV</sequence>
<evidence type="ECO:0000256" key="3">
    <source>
        <dbReference type="ARBA" id="ARBA00022426"/>
    </source>
</evidence>
<dbReference type="Proteomes" id="UP000263993">
    <property type="component" value="Unassembled WGS sequence"/>
</dbReference>
<evidence type="ECO:0000256" key="13">
    <source>
        <dbReference type="RuleBase" id="RU362101"/>
    </source>
</evidence>
<keyword evidence="4 13" id="KW-0813">Transport</keyword>
<evidence type="ECO:0000256" key="5">
    <source>
        <dbReference type="ARBA" id="ARBA00022475"/>
    </source>
</evidence>
<comment type="function">
    <text evidence="1">Efflux system for nickel and cobalt.</text>
</comment>
<keyword evidence="3" id="KW-0171">Cobalt transport</keyword>
<evidence type="ECO:0000256" key="9">
    <source>
        <dbReference type="ARBA" id="ARBA00023065"/>
    </source>
</evidence>
<dbReference type="PANTHER" id="PTHR40659">
    <property type="entry name" value="NICKEL/COBALT EFFLUX SYSTEM RCNA"/>
    <property type="match status" value="1"/>
</dbReference>
<evidence type="ECO:0000256" key="2">
    <source>
        <dbReference type="ARBA" id="ARBA00004651"/>
    </source>
</evidence>
<evidence type="ECO:0000256" key="14">
    <source>
        <dbReference type="SAM" id="MobiDB-lite"/>
    </source>
</evidence>
<evidence type="ECO:0000256" key="7">
    <source>
        <dbReference type="ARBA" id="ARBA00022692"/>
    </source>
</evidence>
<evidence type="ECO:0000256" key="12">
    <source>
        <dbReference type="ARBA" id="ARBA00023285"/>
    </source>
</evidence>
<evidence type="ECO:0000313" key="15">
    <source>
        <dbReference type="EMBL" id="RDV03447.1"/>
    </source>
</evidence>
<keyword evidence="11 13" id="KW-0472">Membrane</keyword>
<feature type="region of interest" description="Disordered" evidence="14">
    <location>
        <begin position="194"/>
        <end position="246"/>
    </location>
</feature>
<evidence type="ECO:0000256" key="11">
    <source>
        <dbReference type="ARBA" id="ARBA00023136"/>
    </source>
</evidence>
<feature type="compositionally biased region" description="Basic and acidic residues" evidence="14">
    <location>
        <begin position="206"/>
        <end position="246"/>
    </location>
</feature>
<keyword evidence="10" id="KW-0921">Nickel transport</keyword>
<feature type="transmembrane region" description="Helical" evidence="13">
    <location>
        <begin position="288"/>
        <end position="317"/>
    </location>
</feature>
<dbReference type="GO" id="GO:0032025">
    <property type="term" value="P:response to cobalt ion"/>
    <property type="evidence" value="ECO:0007669"/>
    <property type="project" value="TreeGrafter"/>
</dbReference>
<dbReference type="PANTHER" id="PTHR40659:SF1">
    <property type="entry name" value="NICKEL_COBALT EFFLUX SYSTEM RCNA"/>
    <property type="match status" value="1"/>
</dbReference>
<keyword evidence="9" id="KW-0406">Ion transport</keyword>
<dbReference type="GO" id="GO:0046583">
    <property type="term" value="F:monoatomic cation efflux transmembrane transporter activity"/>
    <property type="evidence" value="ECO:0007669"/>
    <property type="project" value="TreeGrafter"/>
</dbReference>
<keyword evidence="7 13" id="KW-0812">Transmembrane</keyword>
<feature type="compositionally biased region" description="Basic residues" evidence="14">
    <location>
        <begin position="195"/>
        <end position="205"/>
    </location>
</feature>
<evidence type="ECO:0000256" key="1">
    <source>
        <dbReference type="ARBA" id="ARBA00002510"/>
    </source>
</evidence>
<dbReference type="EMBL" id="QRGO01000001">
    <property type="protein sequence ID" value="RDV03447.1"/>
    <property type="molecule type" value="Genomic_DNA"/>
</dbReference>